<accession>A0A9R0HVQ6</accession>
<comment type="similarity">
    <text evidence="1">Belongs to the FPP family.</text>
</comment>
<protein>
    <submittedName>
        <fullName evidence="5">Filament-like plant protein 7</fullName>
    </submittedName>
</protein>
<proteinExistence type="inferred from homology"/>
<keyword evidence="4" id="KW-1185">Reference proteome</keyword>
<organism evidence="4 5">
    <name type="scientific">Spinacia oleracea</name>
    <name type="common">Spinach</name>
    <dbReference type="NCBI Taxonomy" id="3562"/>
    <lineage>
        <taxon>Eukaryota</taxon>
        <taxon>Viridiplantae</taxon>
        <taxon>Streptophyta</taxon>
        <taxon>Embryophyta</taxon>
        <taxon>Tracheophyta</taxon>
        <taxon>Spermatophyta</taxon>
        <taxon>Magnoliopsida</taxon>
        <taxon>eudicotyledons</taxon>
        <taxon>Gunneridae</taxon>
        <taxon>Pentapetalae</taxon>
        <taxon>Caryophyllales</taxon>
        <taxon>Chenopodiaceae</taxon>
        <taxon>Chenopodioideae</taxon>
        <taxon>Anserineae</taxon>
        <taxon>Spinacia</taxon>
    </lineage>
</organism>
<feature type="coiled-coil region" evidence="3">
    <location>
        <begin position="109"/>
        <end position="216"/>
    </location>
</feature>
<feature type="coiled-coil region" evidence="3">
    <location>
        <begin position="298"/>
        <end position="325"/>
    </location>
</feature>
<evidence type="ECO:0000313" key="4">
    <source>
        <dbReference type="Proteomes" id="UP000813463"/>
    </source>
</evidence>
<dbReference type="InterPro" id="IPR008587">
    <property type="entry name" value="FPP_plant"/>
</dbReference>
<dbReference type="GeneID" id="110777630"/>
<dbReference type="KEGG" id="soe:110777630"/>
<sequence length="821" mass="92690">MEQHKSWRWRRKVSEKNVVDGRRVSLSLDGNVDEDEERIGHTKCRSNISDRSSASVICDCSAKDELIRVHARIAEQALAGQRMAAEETAHFKEELEKVLQQGEPAEQKLANLSAALKDCMQEIESLRDEQKLTVDFGKEMRKLDGKLAESNKRISNLSAENANLMKALFCKEKLVQDLDNGKAELEAEFGMLIGRLASAEKENTFLKYEFQEMEKELELQNGFWKNCRRSELENAKQINKLEAECQQLRNLVRKRLQGLTAPLNMKRSSNPTMEEENKMLKEILALTEGELHSWRIKYGQMASKVAELKAQLNDLSEAENSMQLAISDLGLSNYDEVCDSESWANALLTELEQCRQEKIKNEPEMEKFAIVTTVATEGSGKEKGLLTLTQGGSWLDEILKVILEEHRVSERNMGELLQDIKIALGYDNLQKNENSSSDIHGLLTWGSSDSTPKGGSTLASLFSDNNTNDQDIKEASFAREKIRKNFSFDRSKSENQMKVNRHNTLAQMIAIQSAMQEENRQVKEKLQSMTEDNVAVRNQLHESKQTIESLQREVESLKESIGLAEEQVENQRLINEDLDTQLTVAKSKQNEGLHKLSSLEVELEYKNNCCEELETACLEFQLQLETCKFSSKESPDSDTDQVAKILGAEAIQNLAKQLKTLPSACPSADVTQFEKLLSPIATTIKIQNSSMTDNKSLTVQHSTLRDCMMEDEGDQTEDLKILRTQEEEESNRVSSEKQSANHTEFRALPLPLPLPPGIKVQSLEQVGNLALVPGKKTSGGFGFIRKLFMRRKRGPSKMKGATPLQRNTSALMKQRDVLLVI</sequence>
<reference evidence="4" key="1">
    <citation type="journal article" date="2021" name="Nat. Commun.">
        <title>Genomic analyses provide insights into spinach domestication and the genetic basis of agronomic traits.</title>
        <authorList>
            <person name="Cai X."/>
            <person name="Sun X."/>
            <person name="Xu C."/>
            <person name="Sun H."/>
            <person name="Wang X."/>
            <person name="Ge C."/>
            <person name="Zhang Z."/>
            <person name="Wang Q."/>
            <person name="Fei Z."/>
            <person name="Jiao C."/>
            <person name="Wang Q."/>
        </authorList>
    </citation>
    <scope>NUCLEOTIDE SEQUENCE [LARGE SCALE GENOMIC DNA]</scope>
    <source>
        <strain evidence="4">cv. Varoflay</strain>
    </source>
</reference>
<evidence type="ECO:0000256" key="1">
    <source>
        <dbReference type="ARBA" id="ARBA00005921"/>
    </source>
</evidence>
<evidence type="ECO:0000256" key="3">
    <source>
        <dbReference type="SAM" id="Coils"/>
    </source>
</evidence>
<evidence type="ECO:0000313" key="5">
    <source>
        <dbReference type="RefSeq" id="XP_021837907.2"/>
    </source>
</evidence>
<dbReference type="AlphaFoldDB" id="A0A9R0HVQ6"/>
<dbReference type="PANTHER" id="PTHR31580:SF8">
    <property type="entry name" value="FILAMENT-LIKE PROTEIN (DUF869)"/>
    <property type="match status" value="1"/>
</dbReference>
<reference evidence="5" key="2">
    <citation type="submission" date="2025-08" db="UniProtKB">
        <authorList>
            <consortium name="RefSeq"/>
        </authorList>
    </citation>
    <scope>IDENTIFICATION</scope>
    <source>
        <tissue evidence="5">Leaf</tissue>
    </source>
</reference>
<dbReference type="Proteomes" id="UP000813463">
    <property type="component" value="Chromosome 4"/>
</dbReference>
<gene>
    <name evidence="5" type="primary">LOC110777630</name>
</gene>
<evidence type="ECO:0000256" key="2">
    <source>
        <dbReference type="ARBA" id="ARBA00023054"/>
    </source>
</evidence>
<feature type="coiled-coil region" evidence="3">
    <location>
        <begin position="512"/>
        <end position="567"/>
    </location>
</feature>
<dbReference type="Pfam" id="PF05911">
    <property type="entry name" value="FPP"/>
    <property type="match status" value="3"/>
</dbReference>
<name>A0A9R0HVQ6_SPIOL</name>
<dbReference type="RefSeq" id="XP_021837907.2">
    <property type="nucleotide sequence ID" value="XM_021982215.2"/>
</dbReference>
<dbReference type="PANTHER" id="PTHR31580">
    <property type="entry name" value="FILAMENT-LIKE PLANT PROTEIN 4"/>
    <property type="match status" value="1"/>
</dbReference>
<keyword evidence="2 3" id="KW-0175">Coiled coil</keyword>